<gene>
    <name evidence="3" type="ORF">Voc01_000850</name>
</gene>
<dbReference type="AlphaFoldDB" id="A0A8J3ZNZ0"/>
<evidence type="ECO:0000313" key="4">
    <source>
        <dbReference type="Proteomes" id="UP000635606"/>
    </source>
</evidence>
<dbReference type="HAMAP" id="MF_00048">
    <property type="entry name" value="UPF0102"/>
    <property type="match status" value="1"/>
</dbReference>
<name>A0A8J3ZNZ0_9ACTN</name>
<dbReference type="CDD" id="cd20736">
    <property type="entry name" value="PoNe_Nuclease"/>
    <property type="match status" value="1"/>
</dbReference>
<dbReference type="EMBL" id="BOPH01000001">
    <property type="protein sequence ID" value="GIJ65168.1"/>
    <property type="molecule type" value="Genomic_DNA"/>
</dbReference>
<proteinExistence type="inferred from homology"/>
<dbReference type="PANTHER" id="PTHR34039:SF1">
    <property type="entry name" value="UPF0102 PROTEIN YRAN"/>
    <property type="match status" value="1"/>
</dbReference>
<dbReference type="GO" id="GO:0003676">
    <property type="term" value="F:nucleic acid binding"/>
    <property type="evidence" value="ECO:0007669"/>
    <property type="project" value="InterPro"/>
</dbReference>
<protein>
    <recommendedName>
        <fullName evidence="2">UPF0102 protein Voc01_000850</fullName>
    </recommendedName>
</protein>
<dbReference type="SUPFAM" id="SSF52980">
    <property type="entry name" value="Restriction endonuclease-like"/>
    <property type="match status" value="1"/>
</dbReference>
<dbReference type="Pfam" id="PF02021">
    <property type="entry name" value="UPF0102"/>
    <property type="match status" value="1"/>
</dbReference>
<dbReference type="NCBIfam" id="NF009154">
    <property type="entry name" value="PRK12497.3-3"/>
    <property type="match status" value="1"/>
</dbReference>
<dbReference type="InterPro" id="IPR003509">
    <property type="entry name" value="UPF0102_YraN-like"/>
</dbReference>
<sequence length="120" mass="13480">MSLASRAVGAYGERRAVEYLVHVAGMQVLARNWRCPDGEVDIVAREAGTLVFVEVKTRRDRGFGPPAEAVVATKRLRLRRLAAIWLSEHPGYEVEVRFDVISVMRPRRGPALVEHLRAAF</sequence>
<comment type="caution">
    <text evidence="3">The sequence shown here is derived from an EMBL/GenBank/DDBJ whole genome shotgun (WGS) entry which is preliminary data.</text>
</comment>
<dbReference type="Gene3D" id="3.40.1350.10">
    <property type="match status" value="1"/>
</dbReference>
<dbReference type="PANTHER" id="PTHR34039">
    <property type="entry name" value="UPF0102 PROTEIN YRAN"/>
    <property type="match status" value="1"/>
</dbReference>
<evidence type="ECO:0000256" key="1">
    <source>
        <dbReference type="ARBA" id="ARBA00006738"/>
    </source>
</evidence>
<dbReference type="NCBIfam" id="NF009150">
    <property type="entry name" value="PRK12497.1-3"/>
    <property type="match status" value="1"/>
</dbReference>
<keyword evidence="4" id="KW-1185">Reference proteome</keyword>
<dbReference type="RefSeq" id="WP_203925175.1">
    <property type="nucleotide sequence ID" value="NZ_BOPH01000001.1"/>
</dbReference>
<dbReference type="Proteomes" id="UP000635606">
    <property type="component" value="Unassembled WGS sequence"/>
</dbReference>
<evidence type="ECO:0000313" key="3">
    <source>
        <dbReference type="EMBL" id="GIJ65168.1"/>
    </source>
</evidence>
<accession>A0A8J3ZNZ0</accession>
<reference evidence="3" key="1">
    <citation type="submission" date="2021-01" db="EMBL/GenBank/DDBJ databases">
        <title>Whole genome shotgun sequence of Virgisporangium ochraceum NBRC 16418.</title>
        <authorList>
            <person name="Komaki H."/>
            <person name="Tamura T."/>
        </authorList>
    </citation>
    <scope>NUCLEOTIDE SEQUENCE</scope>
    <source>
        <strain evidence="3">NBRC 16418</strain>
    </source>
</reference>
<dbReference type="InterPro" id="IPR011856">
    <property type="entry name" value="tRNA_endonuc-like_dom_sf"/>
</dbReference>
<organism evidence="3 4">
    <name type="scientific">Virgisporangium ochraceum</name>
    <dbReference type="NCBI Taxonomy" id="65505"/>
    <lineage>
        <taxon>Bacteria</taxon>
        <taxon>Bacillati</taxon>
        <taxon>Actinomycetota</taxon>
        <taxon>Actinomycetes</taxon>
        <taxon>Micromonosporales</taxon>
        <taxon>Micromonosporaceae</taxon>
        <taxon>Virgisporangium</taxon>
    </lineage>
</organism>
<evidence type="ECO:0000256" key="2">
    <source>
        <dbReference type="HAMAP-Rule" id="MF_00048"/>
    </source>
</evidence>
<comment type="similarity">
    <text evidence="1 2">Belongs to the UPF0102 family.</text>
</comment>
<dbReference type="InterPro" id="IPR011335">
    <property type="entry name" value="Restrct_endonuc-II-like"/>
</dbReference>